<dbReference type="GO" id="GO:0050849">
    <property type="term" value="P:negative regulation of calcium-mediated signaling"/>
    <property type="evidence" value="ECO:0007669"/>
    <property type="project" value="EnsemblFungi"/>
</dbReference>
<dbReference type="GeneID" id="4619529"/>
<protein>
    <submittedName>
        <fullName evidence="2">ACR001Cp</fullName>
    </submittedName>
</protein>
<keyword evidence="3" id="KW-1185">Reference proteome</keyword>
<dbReference type="InterPro" id="IPR013922">
    <property type="entry name" value="Cyclin_PHO80-like"/>
</dbReference>
<evidence type="ECO:0000313" key="2">
    <source>
        <dbReference type="EMBL" id="AAS51228.1"/>
    </source>
</evidence>
<dbReference type="RefSeq" id="NP_983404.1">
    <property type="nucleotide sequence ID" value="NM_208757.1"/>
</dbReference>
<proteinExistence type="predicted"/>
<dbReference type="EMBL" id="AE016816">
    <property type="protein sequence ID" value="AAS51228.1"/>
    <property type="molecule type" value="Genomic_DNA"/>
</dbReference>
<dbReference type="SUPFAM" id="SSF47954">
    <property type="entry name" value="Cyclin-like"/>
    <property type="match status" value="1"/>
</dbReference>
<dbReference type="FunFam" id="1.10.472.10:FF:000085">
    <property type="entry name" value="Pho80p cyclin"/>
    <property type="match status" value="1"/>
</dbReference>
<evidence type="ECO:0000313" key="3">
    <source>
        <dbReference type="Proteomes" id="UP000000591"/>
    </source>
</evidence>
<dbReference type="PANTHER" id="PTHR15615">
    <property type="match status" value="1"/>
</dbReference>
<dbReference type="GO" id="GO:0005634">
    <property type="term" value="C:nucleus"/>
    <property type="evidence" value="ECO:0000318"/>
    <property type="project" value="GO_Central"/>
</dbReference>
<dbReference type="STRING" id="284811.Q75CB1"/>
<dbReference type="Pfam" id="PF08613">
    <property type="entry name" value="Cyclin"/>
    <property type="match status" value="1"/>
</dbReference>
<gene>
    <name evidence="2" type="ORF">AGOS_ACR001C</name>
</gene>
<dbReference type="GO" id="GO:0016242">
    <property type="term" value="P:negative regulation of macroautophagy"/>
    <property type="evidence" value="ECO:0007669"/>
    <property type="project" value="EnsemblFungi"/>
</dbReference>
<dbReference type="eggNOG" id="KOG1674">
    <property type="taxonomic scope" value="Eukaryota"/>
</dbReference>
<dbReference type="InParanoid" id="Q75CB1"/>
<dbReference type="GO" id="GO:0019901">
    <property type="term" value="F:protein kinase binding"/>
    <property type="evidence" value="ECO:0007669"/>
    <property type="project" value="InterPro"/>
</dbReference>
<reference evidence="2 3" key="1">
    <citation type="journal article" date="2004" name="Science">
        <title>The Ashbya gossypii genome as a tool for mapping the ancient Saccharomyces cerevisiae genome.</title>
        <authorList>
            <person name="Dietrich F.S."/>
            <person name="Voegeli S."/>
            <person name="Brachat S."/>
            <person name="Lerch A."/>
            <person name="Gates K."/>
            <person name="Steiner S."/>
            <person name="Mohr C."/>
            <person name="Pohlmann R."/>
            <person name="Luedi P."/>
            <person name="Choi S."/>
            <person name="Wing R.A."/>
            <person name="Flavier A."/>
            <person name="Gaffney T.D."/>
            <person name="Philippsen P."/>
        </authorList>
    </citation>
    <scope>NUCLEOTIDE SEQUENCE [LARGE SCALE GENOMIC DNA]</scope>
    <source>
        <strain evidence="3">ATCC 10895 / CBS 109.51 / FGSC 9923 / NRRL Y-1056</strain>
    </source>
</reference>
<dbReference type="GO" id="GO:0030003">
    <property type="term" value="P:intracellular monoatomic cation homeostasis"/>
    <property type="evidence" value="ECO:0007669"/>
    <property type="project" value="EnsemblFungi"/>
</dbReference>
<feature type="compositionally biased region" description="Polar residues" evidence="1">
    <location>
        <begin position="265"/>
        <end position="278"/>
    </location>
</feature>
<organism evidence="2 3">
    <name type="scientific">Eremothecium gossypii (strain ATCC 10895 / CBS 109.51 / FGSC 9923 / NRRL Y-1056)</name>
    <name type="common">Yeast</name>
    <name type="synonym">Ashbya gossypii</name>
    <dbReference type="NCBI Taxonomy" id="284811"/>
    <lineage>
        <taxon>Eukaryota</taxon>
        <taxon>Fungi</taxon>
        <taxon>Dikarya</taxon>
        <taxon>Ascomycota</taxon>
        <taxon>Saccharomycotina</taxon>
        <taxon>Saccharomycetes</taxon>
        <taxon>Saccharomycetales</taxon>
        <taxon>Saccharomycetaceae</taxon>
        <taxon>Eremothecium</taxon>
    </lineage>
</organism>
<dbReference type="KEGG" id="ago:AGOS_ACR001C"/>
<dbReference type="GO" id="GO:0032880">
    <property type="term" value="P:regulation of protein localization"/>
    <property type="evidence" value="ECO:0007669"/>
    <property type="project" value="EnsemblFungi"/>
</dbReference>
<dbReference type="GO" id="GO:0042144">
    <property type="term" value="P:vacuole fusion, non-autophagic"/>
    <property type="evidence" value="ECO:0007669"/>
    <property type="project" value="EnsemblFungi"/>
</dbReference>
<dbReference type="CDD" id="cd20558">
    <property type="entry name" value="CYCLIN_ScPCL7-like"/>
    <property type="match status" value="1"/>
</dbReference>
<sequence>MSVQTSHETSESVTEMELPRQFLSCSRTYLVVLISRMLTSLIGMNDAQGDKSKPIKLTRFHSRVPPAISVYNYLIRLTKYSSLEHCVLLASVYYIDLLTNVYPEFRLDSLTVHRFLLTATTVASKGLCDSFCTNTHYAKVGGVQCSELNVLENEFLERVNYRILPRDDNIRRCSLERQERIFSYSNIPMDKDCALQDRNNGFGVLEKYYHRMIHLIGDFNMSPDKSCNLSFTLAESPTNSIQKTLPGGNDFQTAYPGNIDDGSKSCPNITSNNGSECQLASKEESRSLRSAHMDNNSSVNNSSPQSFSRKRNYSDSSINHLGMCTQLILSKKHSNSQNSHSPREIV</sequence>
<dbReference type="GO" id="GO:0000307">
    <property type="term" value="C:cyclin-dependent protein kinase holoenzyme complex"/>
    <property type="evidence" value="ECO:0000318"/>
    <property type="project" value="GO_Central"/>
</dbReference>
<dbReference type="Gene3D" id="1.10.472.10">
    <property type="entry name" value="Cyclin-like"/>
    <property type="match status" value="1"/>
</dbReference>
<dbReference type="GO" id="GO:0000122">
    <property type="term" value="P:negative regulation of transcription by RNA polymerase II"/>
    <property type="evidence" value="ECO:0007669"/>
    <property type="project" value="EnsemblFungi"/>
</dbReference>
<dbReference type="Proteomes" id="UP000000591">
    <property type="component" value="Chromosome III"/>
</dbReference>
<dbReference type="GO" id="GO:0045936">
    <property type="term" value="P:negative regulation of phosphate metabolic process"/>
    <property type="evidence" value="ECO:0007669"/>
    <property type="project" value="EnsemblFungi"/>
</dbReference>
<accession>Q75CB1</accession>
<dbReference type="OMA" id="RMIHLIG"/>
<dbReference type="GO" id="GO:1990860">
    <property type="term" value="C:Pho85-Pho80 CDK-cyclin complex"/>
    <property type="evidence" value="ECO:0007669"/>
    <property type="project" value="EnsemblFungi"/>
</dbReference>
<name>Q75CB1_EREGS</name>
<reference evidence="3" key="2">
    <citation type="journal article" date="2013" name="G3 (Bethesda)">
        <title>Genomes of Ashbya fungi isolated from insects reveal four mating-type loci, numerous translocations, lack of transposons, and distinct gene duplications.</title>
        <authorList>
            <person name="Dietrich F.S."/>
            <person name="Voegeli S."/>
            <person name="Kuo S."/>
            <person name="Philippsen P."/>
        </authorList>
    </citation>
    <scope>GENOME REANNOTATION</scope>
    <source>
        <strain evidence="3">ATCC 10895 / CBS 109.51 / FGSC 9923 / NRRL Y-1056</strain>
    </source>
</reference>
<evidence type="ECO:0000256" key="1">
    <source>
        <dbReference type="SAM" id="MobiDB-lite"/>
    </source>
</evidence>
<dbReference type="PANTHER" id="PTHR15615:SF117">
    <property type="entry name" value="PHO85 CYCLIN PHO80"/>
    <property type="match status" value="1"/>
</dbReference>
<dbReference type="HOGENOM" id="CLU_061246_0_0_1"/>
<dbReference type="OrthoDB" id="337735at2759"/>
<dbReference type="InterPro" id="IPR036915">
    <property type="entry name" value="Cyclin-like_sf"/>
</dbReference>
<feature type="region of interest" description="Disordered" evidence="1">
    <location>
        <begin position="257"/>
        <end position="314"/>
    </location>
</feature>
<dbReference type="AlphaFoldDB" id="Q75CB1"/>
<feature type="compositionally biased region" description="Low complexity" evidence="1">
    <location>
        <begin position="295"/>
        <end position="307"/>
    </location>
</feature>
<dbReference type="GO" id="GO:0016538">
    <property type="term" value="F:cyclin-dependent protein serine/threonine kinase regulator activity"/>
    <property type="evidence" value="ECO:0000318"/>
    <property type="project" value="GO_Central"/>
</dbReference>
<dbReference type="FunCoup" id="Q75CB1">
    <property type="interactions" value="204"/>
</dbReference>